<comment type="caution">
    <text evidence="2">The sequence shown here is derived from an EMBL/GenBank/DDBJ whole genome shotgun (WGS) entry which is preliminary data.</text>
</comment>
<protein>
    <submittedName>
        <fullName evidence="2">Uncharacterized protein</fullName>
    </submittedName>
</protein>
<keyword evidence="3" id="KW-1185">Reference proteome</keyword>
<evidence type="ECO:0000256" key="1">
    <source>
        <dbReference type="SAM" id="MobiDB-lite"/>
    </source>
</evidence>
<dbReference type="Proteomes" id="UP000215199">
    <property type="component" value="Unassembled WGS sequence"/>
</dbReference>
<gene>
    <name evidence="2" type="ORF">CF165_39725</name>
</gene>
<organism evidence="2 3">
    <name type="scientific">Amycolatopsis vastitatis</name>
    <dbReference type="NCBI Taxonomy" id="1905142"/>
    <lineage>
        <taxon>Bacteria</taxon>
        <taxon>Bacillati</taxon>
        <taxon>Actinomycetota</taxon>
        <taxon>Actinomycetes</taxon>
        <taxon>Pseudonocardiales</taxon>
        <taxon>Pseudonocardiaceae</taxon>
        <taxon>Amycolatopsis</taxon>
    </lineage>
</organism>
<reference evidence="3" key="1">
    <citation type="submission" date="2017-07" db="EMBL/GenBank/DDBJ databases">
        <title>Comparative genome mining reveals phylogenetic distribution patterns of secondary metabolites in Amycolatopsis.</title>
        <authorList>
            <person name="Adamek M."/>
            <person name="Alanjary M."/>
            <person name="Sales-Ortells H."/>
            <person name="Goodfellow M."/>
            <person name="Bull A.T."/>
            <person name="Kalinowski J."/>
            <person name="Ziemert N."/>
        </authorList>
    </citation>
    <scope>NUCLEOTIDE SEQUENCE [LARGE SCALE GENOMIC DNA]</scope>
    <source>
        <strain evidence="3">H5</strain>
    </source>
</reference>
<proteinExistence type="predicted"/>
<dbReference type="AlphaFoldDB" id="A0A229SRD7"/>
<feature type="region of interest" description="Disordered" evidence="1">
    <location>
        <begin position="1"/>
        <end position="51"/>
    </location>
</feature>
<name>A0A229SRD7_9PSEU</name>
<accession>A0A229SRD7</accession>
<evidence type="ECO:0000313" key="3">
    <source>
        <dbReference type="Proteomes" id="UP000215199"/>
    </source>
</evidence>
<evidence type="ECO:0000313" key="2">
    <source>
        <dbReference type="EMBL" id="OXM61179.1"/>
    </source>
</evidence>
<dbReference type="EMBL" id="NMUL01000049">
    <property type="protein sequence ID" value="OXM61179.1"/>
    <property type="molecule type" value="Genomic_DNA"/>
</dbReference>
<sequence length="95" mass="9824">MVGPVVAGEPAAGDAGSPRSAVKELPSSVESASPLVRPNNSELPERPPATSTLWPLRRVRAGVVFVLIFPAIASHVESHLGTVAMSSCSGIAIRR</sequence>